<accession>A0ABW5A375</accession>
<dbReference type="Proteomes" id="UP001597343">
    <property type="component" value="Unassembled WGS sequence"/>
</dbReference>
<dbReference type="RefSeq" id="WP_386049769.1">
    <property type="nucleotide sequence ID" value="NZ_JBHUIO010000024.1"/>
</dbReference>
<comment type="caution">
    <text evidence="1">The sequence shown here is derived from an EMBL/GenBank/DDBJ whole genome shotgun (WGS) entry which is preliminary data.</text>
</comment>
<evidence type="ECO:0000313" key="1">
    <source>
        <dbReference type="EMBL" id="MFD2172384.1"/>
    </source>
</evidence>
<organism evidence="1 2">
    <name type="scientific">Tumebacillus lipolyticus</name>
    <dbReference type="NCBI Taxonomy" id="1280370"/>
    <lineage>
        <taxon>Bacteria</taxon>
        <taxon>Bacillati</taxon>
        <taxon>Bacillota</taxon>
        <taxon>Bacilli</taxon>
        <taxon>Bacillales</taxon>
        <taxon>Alicyclobacillaceae</taxon>
        <taxon>Tumebacillus</taxon>
    </lineage>
</organism>
<evidence type="ECO:0000313" key="2">
    <source>
        <dbReference type="Proteomes" id="UP001597343"/>
    </source>
</evidence>
<proteinExistence type="predicted"/>
<keyword evidence="2" id="KW-1185">Reference proteome</keyword>
<gene>
    <name evidence="1" type="ORF">ACFSOY_20785</name>
</gene>
<protein>
    <submittedName>
        <fullName evidence="1">Uncharacterized protein</fullName>
    </submittedName>
</protein>
<dbReference type="EMBL" id="JBHUIO010000024">
    <property type="protein sequence ID" value="MFD2172384.1"/>
    <property type="molecule type" value="Genomic_DNA"/>
</dbReference>
<name>A0ABW5A375_9BACL</name>
<sequence length="208" mass="23646">MPKLTELISKVRSQISDTKGVVFAPERQEEGETIQDELKSIVLDAVSDYSRWNPAQNRRGRIDVVIDQSDYELPPDFVGMEVEPSLSFLLSEKVLIMKESPTQAGSFSFFYKGMRTPESVPEYDVPAVVWLASANALRAVLADQERLQRYINYKIPNASEIDAHPASRVVEQINKAAQDLERQYNKRMEPYQKAQLEVVARGPYMTFG</sequence>
<reference evidence="2" key="1">
    <citation type="journal article" date="2019" name="Int. J. Syst. Evol. Microbiol.">
        <title>The Global Catalogue of Microorganisms (GCM) 10K type strain sequencing project: providing services to taxonomists for standard genome sequencing and annotation.</title>
        <authorList>
            <consortium name="The Broad Institute Genomics Platform"/>
            <consortium name="The Broad Institute Genome Sequencing Center for Infectious Disease"/>
            <person name="Wu L."/>
            <person name="Ma J."/>
        </authorList>
    </citation>
    <scope>NUCLEOTIDE SEQUENCE [LARGE SCALE GENOMIC DNA]</scope>
    <source>
        <strain evidence="2">CGMCC 1.13574</strain>
    </source>
</reference>